<dbReference type="RefSeq" id="XP_026618480.1">
    <property type="nucleotide sequence ID" value="XM_026758026.1"/>
</dbReference>
<comment type="similarity">
    <text evidence="5">Belongs to the SAT4 family.</text>
</comment>
<keyword evidence="9" id="KW-1185">Reference proteome</keyword>
<organism evidence="8 9">
    <name type="scientific">Aspergillus thermomutatus</name>
    <name type="common">Neosartorya pseudofischeri</name>
    <dbReference type="NCBI Taxonomy" id="41047"/>
    <lineage>
        <taxon>Eukaryota</taxon>
        <taxon>Fungi</taxon>
        <taxon>Dikarya</taxon>
        <taxon>Ascomycota</taxon>
        <taxon>Pezizomycotina</taxon>
        <taxon>Eurotiomycetes</taxon>
        <taxon>Eurotiomycetidae</taxon>
        <taxon>Eurotiales</taxon>
        <taxon>Aspergillaceae</taxon>
        <taxon>Aspergillus</taxon>
        <taxon>Aspergillus subgen. Fumigati</taxon>
    </lineage>
</organism>
<feature type="transmembrane region" description="Helical" evidence="6">
    <location>
        <begin position="184"/>
        <end position="203"/>
    </location>
</feature>
<dbReference type="GO" id="GO:0016020">
    <property type="term" value="C:membrane"/>
    <property type="evidence" value="ECO:0007669"/>
    <property type="project" value="UniProtKB-SubCell"/>
</dbReference>
<keyword evidence="3 6" id="KW-1133">Transmembrane helix</keyword>
<evidence type="ECO:0000256" key="4">
    <source>
        <dbReference type="ARBA" id="ARBA00023136"/>
    </source>
</evidence>
<dbReference type="InterPro" id="IPR052337">
    <property type="entry name" value="SAT4-like"/>
</dbReference>
<reference evidence="8" key="1">
    <citation type="submission" date="2018-08" db="EMBL/GenBank/DDBJ databases">
        <title>Draft genome sequence of azole-resistant Aspergillus thermomutatus (Neosartorya pseudofischeri) strain HMR AF 39, isolated from a human nasal aspirate.</title>
        <authorList>
            <person name="Parent-Michaud M."/>
            <person name="Dufresne P.J."/>
            <person name="Fournier E."/>
            <person name="Martineau C."/>
            <person name="Moreira S."/>
            <person name="Perkins V."/>
            <person name="De Repentigny L."/>
            <person name="Dufresne S.F."/>
        </authorList>
    </citation>
    <scope>NUCLEOTIDE SEQUENCE [LARGE SCALE GENOMIC DNA]</scope>
    <source>
        <strain evidence="8">HMR AF 39</strain>
    </source>
</reference>
<evidence type="ECO:0000256" key="2">
    <source>
        <dbReference type="ARBA" id="ARBA00022692"/>
    </source>
</evidence>
<dbReference type="Proteomes" id="UP000215305">
    <property type="component" value="Unassembled WGS sequence"/>
</dbReference>
<evidence type="ECO:0000313" key="9">
    <source>
        <dbReference type="Proteomes" id="UP000215305"/>
    </source>
</evidence>
<gene>
    <name evidence="8" type="ORF">CDV56_104407</name>
</gene>
<dbReference type="VEuPathDB" id="FungiDB:CDV56_104407"/>
<keyword evidence="2 6" id="KW-0812">Transmembrane</keyword>
<proteinExistence type="inferred from homology"/>
<dbReference type="Pfam" id="PF20684">
    <property type="entry name" value="Fung_rhodopsin"/>
    <property type="match status" value="1"/>
</dbReference>
<sequence>MDHPNSTHSEGAAHPAYLEQSRVSSIIACNVILLAVITVAVAVRLFVRYQYFKVRSDDVLCFTSWVFTFVLCFVAMWMTRYGYGRHFELIAQHPSTISMFLKLVFVSKLVYIIALNTIKMSFCVLYMHIFVPSRVLKSLCIALIVLLIMECIEEMIVVILQCRPVQKAWDATGSIHGQCLNITAFYYASFGIKLATDIAIFVLPIPPLLRLRVSGPQKFVVVLMFALGLLYGDPFELLQSLY</sequence>
<dbReference type="EMBL" id="NKHU02000008">
    <property type="protein sequence ID" value="RHZ67128.1"/>
    <property type="molecule type" value="Genomic_DNA"/>
</dbReference>
<protein>
    <recommendedName>
        <fullName evidence="7">Rhodopsin domain-containing protein</fullName>
    </recommendedName>
</protein>
<keyword evidence="4 6" id="KW-0472">Membrane</keyword>
<comment type="caution">
    <text evidence="8">The sequence shown here is derived from an EMBL/GenBank/DDBJ whole genome shotgun (WGS) entry which is preliminary data.</text>
</comment>
<evidence type="ECO:0000256" key="1">
    <source>
        <dbReference type="ARBA" id="ARBA00004141"/>
    </source>
</evidence>
<feature type="domain" description="Rhodopsin" evidence="7">
    <location>
        <begin position="44"/>
        <end position="230"/>
    </location>
</feature>
<evidence type="ECO:0000313" key="8">
    <source>
        <dbReference type="EMBL" id="RHZ67128.1"/>
    </source>
</evidence>
<name>A0A397HYN9_ASPTH</name>
<evidence type="ECO:0000256" key="3">
    <source>
        <dbReference type="ARBA" id="ARBA00022989"/>
    </source>
</evidence>
<evidence type="ECO:0000259" key="7">
    <source>
        <dbReference type="Pfam" id="PF20684"/>
    </source>
</evidence>
<feature type="transmembrane region" description="Helical" evidence="6">
    <location>
        <begin position="215"/>
        <end position="232"/>
    </location>
</feature>
<feature type="transmembrane region" description="Helical" evidence="6">
    <location>
        <begin position="25"/>
        <end position="47"/>
    </location>
</feature>
<feature type="transmembrane region" description="Helical" evidence="6">
    <location>
        <begin position="139"/>
        <end position="160"/>
    </location>
</feature>
<dbReference type="InterPro" id="IPR049326">
    <property type="entry name" value="Rhodopsin_dom_fungi"/>
</dbReference>
<evidence type="ECO:0000256" key="5">
    <source>
        <dbReference type="ARBA" id="ARBA00038359"/>
    </source>
</evidence>
<comment type="subcellular location">
    <subcellularLocation>
        <location evidence="1">Membrane</location>
        <topology evidence="1">Multi-pass membrane protein</topology>
    </subcellularLocation>
</comment>
<dbReference type="PANTHER" id="PTHR33048:SF123">
    <property type="entry name" value="INTEGRAL MEMBRANE PROTEIN"/>
    <property type="match status" value="1"/>
</dbReference>
<accession>A0A397HYN9</accession>
<dbReference type="GeneID" id="38126381"/>
<dbReference type="AlphaFoldDB" id="A0A397HYN9"/>
<evidence type="ECO:0000256" key="6">
    <source>
        <dbReference type="SAM" id="Phobius"/>
    </source>
</evidence>
<dbReference type="OrthoDB" id="5413793at2759"/>
<feature type="transmembrane region" description="Helical" evidence="6">
    <location>
        <begin position="59"/>
        <end position="79"/>
    </location>
</feature>
<dbReference type="PANTHER" id="PTHR33048">
    <property type="entry name" value="PTH11-LIKE INTEGRAL MEMBRANE PROTEIN (AFU_ORTHOLOGUE AFUA_5G11245)"/>
    <property type="match status" value="1"/>
</dbReference>